<protein>
    <recommendedName>
        <fullName evidence="5">Alanine and proline rich membrane protein</fullName>
    </recommendedName>
</protein>
<dbReference type="Proteomes" id="UP000009159">
    <property type="component" value="Chromosome"/>
</dbReference>
<reference evidence="3" key="1">
    <citation type="submission" date="2006-12" db="EMBL/GenBank/DDBJ databases">
        <title>Complete sequence of Mycobacterium vanbaalenii PYR-1.</title>
        <authorList>
            <consortium name="US DOE Joint Genome Institute"/>
            <person name="Copeland A."/>
            <person name="Lucas S."/>
            <person name="Lapidus A."/>
            <person name="Barry K."/>
            <person name="Detter J.C."/>
            <person name="Glavina del Rio T."/>
            <person name="Hammon N."/>
            <person name="Israni S."/>
            <person name="Dalin E."/>
            <person name="Tice H."/>
            <person name="Pitluck S."/>
            <person name="Singan V."/>
            <person name="Schmutz J."/>
            <person name="Larimer F."/>
            <person name="Land M."/>
            <person name="Hauser L."/>
            <person name="Kyrpides N."/>
            <person name="Anderson I.J."/>
            <person name="Miller C."/>
            <person name="Richardson P."/>
        </authorList>
    </citation>
    <scope>NUCLEOTIDE SEQUENCE [LARGE SCALE GENOMIC DNA]</scope>
    <source>
        <strain evidence="3">PYR-1</strain>
    </source>
</reference>
<dbReference type="EMBL" id="CP000511">
    <property type="protein sequence ID" value="ABM12102.1"/>
    <property type="molecule type" value="Genomic_DNA"/>
</dbReference>
<dbReference type="AlphaFoldDB" id="A1T4K2"/>
<dbReference type="eggNOG" id="ENOG5031JZA">
    <property type="taxonomic scope" value="Bacteria"/>
</dbReference>
<feature type="region of interest" description="Disordered" evidence="1">
    <location>
        <begin position="16"/>
        <end position="35"/>
    </location>
</feature>
<feature type="transmembrane region" description="Helical" evidence="2">
    <location>
        <begin position="42"/>
        <end position="62"/>
    </location>
</feature>
<dbReference type="KEGG" id="mva:Mvan_1268"/>
<evidence type="ECO:0000256" key="1">
    <source>
        <dbReference type="SAM" id="MobiDB-lite"/>
    </source>
</evidence>
<gene>
    <name evidence="3" type="ordered locus">Mvan_1268</name>
</gene>
<keyword evidence="2" id="KW-0472">Membrane</keyword>
<sequence>MGGWRCLYHRVVADPREVESDSTPEPHVSRVPQKVTRNSSPLTPIALLVALIAVGLAVWALLSMPEQQSASATGAPLQGDAKERVCSAAHTVAMAVQRQTNANIGPEPAAVEAVAANARLAMLGGGDYLLSQISSDTPQDLADAARAFGTTLQQIGANALAGVPNDEDLQAGRIRDAEATRNKLSQLCSS</sequence>
<keyword evidence="2" id="KW-1133">Transmembrane helix</keyword>
<evidence type="ECO:0008006" key="5">
    <source>
        <dbReference type="Google" id="ProtNLM"/>
    </source>
</evidence>
<name>A1T4K2_MYCVP</name>
<evidence type="ECO:0000256" key="2">
    <source>
        <dbReference type="SAM" id="Phobius"/>
    </source>
</evidence>
<evidence type="ECO:0000313" key="4">
    <source>
        <dbReference type="Proteomes" id="UP000009159"/>
    </source>
</evidence>
<organism evidence="3 4">
    <name type="scientific">Mycolicibacterium vanbaalenii (strain DSM 7251 / JCM 13017 / BCRC 16820 / KCTC 9966 / NRRL B-24157 / PYR-1)</name>
    <name type="common">Mycobacterium vanbaalenii</name>
    <dbReference type="NCBI Taxonomy" id="350058"/>
    <lineage>
        <taxon>Bacteria</taxon>
        <taxon>Bacillati</taxon>
        <taxon>Actinomycetota</taxon>
        <taxon>Actinomycetes</taxon>
        <taxon>Mycobacteriales</taxon>
        <taxon>Mycobacteriaceae</taxon>
        <taxon>Mycolicibacterium</taxon>
    </lineage>
</organism>
<evidence type="ECO:0000313" key="3">
    <source>
        <dbReference type="EMBL" id="ABM12102.1"/>
    </source>
</evidence>
<keyword evidence="2" id="KW-0812">Transmembrane</keyword>
<dbReference type="STRING" id="350058.Mvan_1268"/>
<dbReference type="HOGENOM" id="CLU_122818_0_0_11"/>
<proteinExistence type="predicted"/>
<accession>A1T4K2</accession>
<keyword evidence="4" id="KW-1185">Reference proteome</keyword>